<dbReference type="InterPro" id="IPR009057">
    <property type="entry name" value="Homeodomain-like_sf"/>
</dbReference>
<dbReference type="Proteomes" id="UP000724874">
    <property type="component" value="Unassembled WGS sequence"/>
</dbReference>
<dbReference type="AlphaFoldDB" id="A0A9P5TFA5"/>
<gene>
    <name evidence="1" type="ORF">CPB84DRAFT_1754683</name>
</gene>
<evidence type="ECO:0000313" key="2">
    <source>
        <dbReference type="Proteomes" id="UP000724874"/>
    </source>
</evidence>
<organism evidence="1 2">
    <name type="scientific">Gymnopilus junonius</name>
    <name type="common">Spectacular rustgill mushroom</name>
    <name type="synonym">Gymnopilus spectabilis subsp. junonius</name>
    <dbReference type="NCBI Taxonomy" id="109634"/>
    <lineage>
        <taxon>Eukaryota</taxon>
        <taxon>Fungi</taxon>
        <taxon>Dikarya</taxon>
        <taxon>Basidiomycota</taxon>
        <taxon>Agaricomycotina</taxon>
        <taxon>Agaricomycetes</taxon>
        <taxon>Agaricomycetidae</taxon>
        <taxon>Agaricales</taxon>
        <taxon>Agaricineae</taxon>
        <taxon>Hymenogastraceae</taxon>
        <taxon>Gymnopilus</taxon>
    </lineage>
</organism>
<comment type="caution">
    <text evidence="1">The sequence shown here is derived from an EMBL/GenBank/DDBJ whole genome shotgun (WGS) entry which is preliminary data.</text>
</comment>
<reference evidence="1" key="1">
    <citation type="submission" date="2020-11" db="EMBL/GenBank/DDBJ databases">
        <authorList>
            <consortium name="DOE Joint Genome Institute"/>
            <person name="Ahrendt S."/>
            <person name="Riley R."/>
            <person name="Andreopoulos W."/>
            <person name="LaButti K."/>
            <person name="Pangilinan J."/>
            <person name="Ruiz-duenas F.J."/>
            <person name="Barrasa J.M."/>
            <person name="Sanchez-Garcia M."/>
            <person name="Camarero S."/>
            <person name="Miyauchi S."/>
            <person name="Serrano A."/>
            <person name="Linde D."/>
            <person name="Babiker R."/>
            <person name="Drula E."/>
            <person name="Ayuso-Fernandez I."/>
            <person name="Pacheco R."/>
            <person name="Padilla G."/>
            <person name="Ferreira P."/>
            <person name="Barriuso J."/>
            <person name="Kellner H."/>
            <person name="Castanera R."/>
            <person name="Alfaro M."/>
            <person name="Ramirez L."/>
            <person name="Pisabarro A.G."/>
            <person name="Kuo A."/>
            <person name="Tritt A."/>
            <person name="Lipzen A."/>
            <person name="He G."/>
            <person name="Yan M."/>
            <person name="Ng V."/>
            <person name="Cullen D."/>
            <person name="Martin F."/>
            <person name="Rosso M.-N."/>
            <person name="Henrissat B."/>
            <person name="Hibbett D."/>
            <person name="Martinez A.T."/>
            <person name="Grigoriev I.V."/>
        </authorList>
    </citation>
    <scope>NUCLEOTIDE SEQUENCE</scope>
    <source>
        <strain evidence="1">AH 44721</strain>
    </source>
</reference>
<evidence type="ECO:0008006" key="3">
    <source>
        <dbReference type="Google" id="ProtNLM"/>
    </source>
</evidence>
<dbReference type="EMBL" id="JADNYJ010000382">
    <property type="protein sequence ID" value="KAF8870044.1"/>
    <property type="molecule type" value="Genomic_DNA"/>
</dbReference>
<evidence type="ECO:0000313" key="1">
    <source>
        <dbReference type="EMBL" id="KAF8870044.1"/>
    </source>
</evidence>
<dbReference type="SUPFAM" id="SSF46689">
    <property type="entry name" value="Homeodomain-like"/>
    <property type="match status" value="1"/>
</dbReference>
<protein>
    <recommendedName>
        <fullName evidence="3">Tc1-like transposase DDE domain-containing protein</fullName>
    </recommendedName>
</protein>
<name>A0A9P5TFA5_GYMJU</name>
<proteinExistence type="predicted"/>
<dbReference type="OrthoDB" id="3012036at2759"/>
<keyword evidence="2" id="KW-1185">Reference proteome</keyword>
<accession>A0A9P5TFA5</accession>
<sequence length="208" mass="24464">MPRRHVSRDLKDHIPYLRYIEGFRVKDIERILGVRKMMVYQCLKYFRQYGIPYNPSAFSQHSRGRPRSLTRVDLRLLKSLLSQDSTMYLDEMQDELLMRRGVYISIPTLLCSLRRLHFSRKSVSIRALERNDLDRSIYMNHFAELVTDPAMVMLVDEAARNKRNLTRKMGCVLVLDNCSIHHSEAVRELIEDEAASVLTTLLTRFESN</sequence>